<dbReference type="Proteomes" id="UP000194236">
    <property type="component" value="Unassembled WGS sequence"/>
</dbReference>
<comment type="caution">
    <text evidence="1">The sequence shown here is derived from an EMBL/GenBank/DDBJ whole genome shotgun (WGS) entry which is preliminary data.</text>
</comment>
<evidence type="ECO:0000313" key="1">
    <source>
        <dbReference type="EMBL" id="OTF72097.1"/>
    </source>
</evidence>
<protein>
    <recommendedName>
        <fullName evidence="3">PDZ domain-containing protein</fullName>
    </recommendedName>
</protein>
<proteinExistence type="predicted"/>
<dbReference type="Gene3D" id="2.30.42.10">
    <property type="match status" value="1"/>
</dbReference>
<dbReference type="InterPro" id="IPR036034">
    <property type="entry name" value="PDZ_sf"/>
</dbReference>
<keyword evidence="2" id="KW-1185">Reference proteome</keyword>
<name>A0A1Y3AVS8_EURMA</name>
<evidence type="ECO:0008006" key="3">
    <source>
        <dbReference type="Google" id="ProtNLM"/>
    </source>
</evidence>
<gene>
    <name evidence="1" type="ORF">BLA29_014198</name>
</gene>
<sequence length="60" mass="6820">MVDIGGYVIVLVERDDKIKLFGGCSSPADRKDCDEILEVNGNNLDHLSHKEIIDYIHQDY</sequence>
<accession>A0A1Y3AVS8</accession>
<dbReference type="EMBL" id="MUJZ01057971">
    <property type="protein sequence ID" value="OTF72097.1"/>
    <property type="molecule type" value="Genomic_DNA"/>
</dbReference>
<reference evidence="1 2" key="1">
    <citation type="submission" date="2017-03" db="EMBL/GenBank/DDBJ databases">
        <title>Genome Survey of Euroglyphus maynei.</title>
        <authorList>
            <person name="Arlian L.G."/>
            <person name="Morgan M.S."/>
            <person name="Rider S.D."/>
        </authorList>
    </citation>
    <scope>NUCLEOTIDE SEQUENCE [LARGE SCALE GENOMIC DNA]</scope>
    <source>
        <strain evidence="1">Arlian Lab</strain>
        <tissue evidence="1">Whole body</tissue>
    </source>
</reference>
<dbReference type="AlphaFoldDB" id="A0A1Y3AVS8"/>
<organism evidence="1 2">
    <name type="scientific">Euroglyphus maynei</name>
    <name type="common">Mayne's house dust mite</name>
    <dbReference type="NCBI Taxonomy" id="6958"/>
    <lineage>
        <taxon>Eukaryota</taxon>
        <taxon>Metazoa</taxon>
        <taxon>Ecdysozoa</taxon>
        <taxon>Arthropoda</taxon>
        <taxon>Chelicerata</taxon>
        <taxon>Arachnida</taxon>
        <taxon>Acari</taxon>
        <taxon>Acariformes</taxon>
        <taxon>Sarcoptiformes</taxon>
        <taxon>Astigmata</taxon>
        <taxon>Psoroptidia</taxon>
        <taxon>Analgoidea</taxon>
        <taxon>Pyroglyphidae</taxon>
        <taxon>Pyroglyphinae</taxon>
        <taxon>Euroglyphus</taxon>
    </lineage>
</organism>
<evidence type="ECO:0000313" key="2">
    <source>
        <dbReference type="Proteomes" id="UP000194236"/>
    </source>
</evidence>
<dbReference type="OrthoDB" id="43580at2759"/>
<dbReference type="SUPFAM" id="SSF50156">
    <property type="entry name" value="PDZ domain-like"/>
    <property type="match status" value="1"/>
</dbReference>